<dbReference type="SUPFAM" id="SSF82171">
    <property type="entry name" value="DPP6 N-terminal domain-like"/>
    <property type="match status" value="1"/>
</dbReference>
<dbReference type="Gene3D" id="3.30.457.10">
    <property type="entry name" value="Copper amine oxidase-like, N-terminal domain"/>
    <property type="match status" value="2"/>
</dbReference>
<dbReference type="STRING" id="284581.AMD01_07555"/>
<comment type="caution">
    <text evidence="2">The sequence shown here is derived from an EMBL/GenBank/DDBJ whole genome shotgun (WGS) entry which is preliminary data.</text>
</comment>
<evidence type="ECO:0000313" key="3">
    <source>
        <dbReference type="Proteomes" id="UP000037558"/>
    </source>
</evidence>
<dbReference type="Pfam" id="PF07833">
    <property type="entry name" value="Cu_amine_oxidN1"/>
    <property type="match status" value="2"/>
</dbReference>
<dbReference type="Gene3D" id="2.130.10.10">
    <property type="entry name" value="YVTN repeat-like/Quinoprotein amine dehydrogenase"/>
    <property type="match status" value="1"/>
</dbReference>
<feature type="domain" description="Copper amine oxidase-like N-terminal" evidence="1">
    <location>
        <begin position="49"/>
        <end position="146"/>
    </location>
</feature>
<dbReference type="InterPro" id="IPR012854">
    <property type="entry name" value="Cu_amine_oxidase-like_N"/>
</dbReference>
<accession>A0A0M0L6S4</accession>
<organism evidence="2 3">
    <name type="scientific">Priestia koreensis</name>
    <dbReference type="NCBI Taxonomy" id="284581"/>
    <lineage>
        <taxon>Bacteria</taxon>
        <taxon>Bacillati</taxon>
        <taxon>Bacillota</taxon>
        <taxon>Bacilli</taxon>
        <taxon>Bacillales</taxon>
        <taxon>Bacillaceae</taxon>
        <taxon>Priestia</taxon>
    </lineage>
</organism>
<dbReference type="SUPFAM" id="SSF55383">
    <property type="entry name" value="Copper amine oxidase, domain N"/>
    <property type="match status" value="2"/>
</dbReference>
<dbReference type="OrthoDB" id="2768010at2"/>
<dbReference type="AlphaFoldDB" id="A0A0M0L6S4"/>
<keyword evidence="3" id="KW-1185">Reference proteome</keyword>
<proteinExistence type="predicted"/>
<name>A0A0M0L6S4_9BACI</name>
<gene>
    <name evidence="2" type="ORF">AMD01_07555</name>
</gene>
<protein>
    <recommendedName>
        <fullName evidence="1">Copper amine oxidase-like N-terminal domain-containing protein</fullName>
    </recommendedName>
</protein>
<dbReference type="PATRIC" id="fig|284581.3.peg.3559"/>
<dbReference type="InterPro" id="IPR015943">
    <property type="entry name" value="WD40/YVTN_repeat-like_dom_sf"/>
</dbReference>
<reference evidence="3" key="1">
    <citation type="submission" date="2015-08" db="EMBL/GenBank/DDBJ databases">
        <title>Fjat-14210 dsm16467.</title>
        <authorList>
            <person name="Liu B."/>
            <person name="Wang J."/>
            <person name="Zhu Y."/>
            <person name="Liu G."/>
            <person name="Chen Q."/>
            <person name="Chen Z."/>
            <person name="Lan J."/>
            <person name="Che J."/>
            <person name="Ge C."/>
            <person name="Shi H."/>
            <person name="Pan Z."/>
            <person name="Liu X."/>
        </authorList>
    </citation>
    <scope>NUCLEOTIDE SEQUENCE [LARGE SCALE GENOMIC DNA]</scope>
    <source>
        <strain evidence="3">DSM 16467</strain>
    </source>
</reference>
<sequence length="590" mass="65263">MKRFVTSILVGSVIASSTAVPLVKVEAAVTKKVNQPSKSSWIVNGMNASLHTVDYQGKQLVAVKDLFNVLNSSYSYNSKTKAVKGTKTVNGSKTNILLTVGNPSFHVNGEKGKLTVAPKMIQGAVYVEAAPIVQALGKNYMYSIGKTNLISVEKPIQLSQVSYLKDGITSKSRALTMNKVTLFSVKDVATSLGAKLKFDAKTQTVTLSKGKWTATFQALKDEIKLNGHVTKATNVPFVYKNVFYAHPADIVQALGGELSVEPDNKWFVASEGFVRGSVFDAQWLNEDSILVTHDQEQATTKIMNVQTKKVIHEFKEDELTVSPNGRQAAYTDEDGYIHVVDLSSYKDRILNDNDEIKVELTWSKDSNRLYYINGKDNENISMVRVSDGAITKLLEDKLKYKSDLRLSNDESTVIYTASKEAETSYTDDDKTDVGSIDTSGTEPQLYKVDLHATEKKAIKLTTTKDNKMFSFFDSKGNVGYVSFDLEDEKKLPTLKLMVNGKVKNVLSGKSIQFISRQENALYVVIKEKGWNYVCTFNSANSSLNKMVSVKEDITAISVSKDKKQLLLSLSTDQGEKVAVVRNQRVADITK</sequence>
<evidence type="ECO:0000259" key="1">
    <source>
        <dbReference type="Pfam" id="PF07833"/>
    </source>
</evidence>
<dbReference type="EMBL" id="LILC01000011">
    <property type="protein sequence ID" value="KOO46776.1"/>
    <property type="molecule type" value="Genomic_DNA"/>
</dbReference>
<evidence type="ECO:0000313" key="2">
    <source>
        <dbReference type="EMBL" id="KOO46776.1"/>
    </source>
</evidence>
<dbReference type="InterPro" id="IPR036582">
    <property type="entry name" value="Mao_N_sf"/>
</dbReference>
<feature type="domain" description="Copper amine oxidase-like N-terminal" evidence="1">
    <location>
        <begin position="173"/>
        <end position="264"/>
    </location>
</feature>
<dbReference type="RefSeq" id="WP_053400781.1">
    <property type="nucleotide sequence ID" value="NZ_LILC01000011.1"/>
</dbReference>
<dbReference type="Proteomes" id="UP000037558">
    <property type="component" value="Unassembled WGS sequence"/>
</dbReference>